<reference evidence="4" key="1">
    <citation type="submission" date="2022-06" db="EMBL/GenBank/DDBJ databases">
        <title>Genome Sequence of Candolleomyces eurysporus.</title>
        <authorList>
            <person name="Buettner E."/>
        </authorList>
    </citation>
    <scope>NUCLEOTIDE SEQUENCE</scope>
    <source>
        <strain evidence="4">VTCC 930004</strain>
    </source>
</reference>
<dbReference type="InterPro" id="IPR056884">
    <property type="entry name" value="NPHP3-like_N"/>
</dbReference>
<dbReference type="Pfam" id="PF24883">
    <property type="entry name" value="NPHP3_N"/>
    <property type="match status" value="1"/>
</dbReference>
<evidence type="ECO:0000259" key="3">
    <source>
        <dbReference type="Pfam" id="PF24883"/>
    </source>
</evidence>
<dbReference type="EMBL" id="JANBPK010000718">
    <property type="protein sequence ID" value="KAJ2934442.1"/>
    <property type="molecule type" value="Genomic_DNA"/>
</dbReference>
<keyword evidence="5" id="KW-1185">Reference proteome</keyword>
<protein>
    <recommendedName>
        <fullName evidence="3">Nephrocystin 3-like N-terminal domain-containing protein</fullName>
    </recommendedName>
</protein>
<keyword evidence="1" id="KW-0677">Repeat</keyword>
<evidence type="ECO:0000256" key="1">
    <source>
        <dbReference type="ARBA" id="ARBA00022737"/>
    </source>
</evidence>
<dbReference type="GO" id="GO:0007166">
    <property type="term" value="P:cell surface receptor signaling pathway"/>
    <property type="evidence" value="ECO:0007669"/>
    <property type="project" value="InterPro"/>
</dbReference>
<dbReference type="AlphaFoldDB" id="A0A9W8JH27"/>
<evidence type="ECO:0000313" key="4">
    <source>
        <dbReference type="EMBL" id="KAJ2934442.1"/>
    </source>
</evidence>
<dbReference type="Proteomes" id="UP001140091">
    <property type="component" value="Unassembled WGS sequence"/>
</dbReference>
<feature type="region of interest" description="Disordered" evidence="2">
    <location>
        <begin position="1"/>
        <end position="45"/>
    </location>
</feature>
<evidence type="ECO:0000256" key="2">
    <source>
        <dbReference type="SAM" id="MobiDB-lite"/>
    </source>
</evidence>
<feature type="domain" description="Nephrocystin 3-like N-terminal" evidence="3">
    <location>
        <begin position="518"/>
        <end position="632"/>
    </location>
</feature>
<comment type="caution">
    <text evidence="4">The sequence shown here is derived from an EMBL/GenBank/DDBJ whole genome shotgun (WGS) entry which is preliminary data.</text>
</comment>
<evidence type="ECO:0000313" key="5">
    <source>
        <dbReference type="Proteomes" id="UP001140091"/>
    </source>
</evidence>
<dbReference type="InterPro" id="IPR036537">
    <property type="entry name" value="Adaptor_Cbl_N_dom_sf"/>
</dbReference>
<dbReference type="InterPro" id="IPR059179">
    <property type="entry name" value="MLKL-like_MCAfunc"/>
</dbReference>
<dbReference type="CDD" id="cd21037">
    <property type="entry name" value="MLKL_NTD"/>
    <property type="match status" value="1"/>
</dbReference>
<sequence length="651" mass="68982">MSEFTHSTGRENRVTPADNPERNTPIQSRAATPGADANRTPSKARGFRVWMGENYDKGRAKVERGVQKVEKGVKSLLNQGNPKNEGEGETSPQYIVGVAASGQSDNANIEGRLSRDGEAAGEMGAVDTLASGAGVTTLAAEEALEVPAEFETGQKAAPFLPQPHAAYTSAAEDEHTPSPETAFTSIAPKLFLDEDKAATIEDTLVAMGVGSGAVRQDDNSLATVAGEPEPDAMGAVSLAHSAETVPPPTPANNLQGTVSSGIQPQATLLSVATDDDSNPLQKTVIASTILAPVLAEEKGGDHTLPEGIEGPPVPAPEMVRSAMNESTAFKNALGIAIAIIPEAFKGPAEALLKVMDVIEKVDSNEEEVEILKKRCDLLRSSLVNAVKGKDTKFLSEDLKDSIGRLVMGLCDTLEAANQEKSKGVAAYVLAEDNIEILKHANKKLDELLQCFWIENHIAGTVVLSDILATVQDQGGWMQGLSVNDKHFENAALDQLKRVYNAAYDSQKVANKIVSCLEGTCSTLLANIGHWMSGSISDGHNTPLYVLDGIAGVGKSTVAMTVAQRAAGINSLGATFFFSRDQENRNNASCFVQTIAYQLACYDTSYGRAIGDAITCNPEALGTVLTQQFNLLVAKPLCLLLEQRATPLVLLF</sequence>
<organism evidence="4 5">
    <name type="scientific">Candolleomyces eurysporus</name>
    <dbReference type="NCBI Taxonomy" id="2828524"/>
    <lineage>
        <taxon>Eukaryota</taxon>
        <taxon>Fungi</taxon>
        <taxon>Dikarya</taxon>
        <taxon>Basidiomycota</taxon>
        <taxon>Agaricomycotina</taxon>
        <taxon>Agaricomycetes</taxon>
        <taxon>Agaricomycetidae</taxon>
        <taxon>Agaricales</taxon>
        <taxon>Agaricineae</taxon>
        <taxon>Psathyrellaceae</taxon>
        <taxon>Candolleomyces</taxon>
    </lineage>
</organism>
<feature type="non-terminal residue" evidence="4">
    <location>
        <position position="651"/>
    </location>
</feature>
<proteinExistence type="predicted"/>
<dbReference type="Gene3D" id="1.20.930.20">
    <property type="entry name" value="Adaptor protein Cbl, N-terminal domain"/>
    <property type="match status" value="1"/>
</dbReference>
<name>A0A9W8JH27_9AGAR</name>
<accession>A0A9W8JH27</accession>
<gene>
    <name evidence="4" type="ORF">H1R20_g2664</name>
</gene>